<name>A0A0A7PQ07_9SPHN</name>
<accession>A0A0A7PQ07</accession>
<feature type="domain" description="Helix-turn-helix" evidence="1">
    <location>
        <begin position="12"/>
        <end position="60"/>
    </location>
</feature>
<dbReference type="RefSeq" id="WP_081997403.1">
    <property type="nucleotide sequence ID" value="NZ_CP009122.1"/>
</dbReference>
<dbReference type="InterPro" id="IPR010093">
    <property type="entry name" value="SinI_DNA-bd"/>
</dbReference>
<dbReference type="NCBIfam" id="TIGR01764">
    <property type="entry name" value="excise"/>
    <property type="match status" value="1"/>
</dbReference>
<protein>
    <recommendedName>
        <fullName evidence="1">Helix-turn-helix domain-containing protein</fullName>
    </recommendedName>
</protein>
<dbReference type="KEGG" id="sphk:SKP52_15775"/>
<evidence type="ECO:0000259" key="1">
    <source>
        <dbReference type="Pfam" id="PF12728"/>
    </source>
</evidence>
<dbReference type="Proteomes" id="UP000030907">
    <property type="component" value="Chromosome"/>
</dbReference>
<organism evidence="2 3">
    <name type="scientific">Sphingopyxis fribergensis</name>
    <dbReference type="NCBI Taxonomy" id="1515612"/>
    <lineage>
        <taxon>Bacteria</taxon>
        <taxon>Pseudomonadati</taxon>
        <taxon>Pseudomonadota</taxon>
        <taxon>Alphaproteobacteria</taxon>
        <taxon>Sphingomonadales</taxon>
        <taxon>Sphingomonadaceae</taxon>
        <taxon>Sphingopyxis</taxon>
    </lineage>
</organism>
<keyword evidence="3" id="KW-1185">Reference proteome</keyword>
<dbReference type="STRING" id="1515612.SKP52_15775"/>
<dbReference type="GO" id="GO:0003677">
    <property type="term" value="F:DNA binding"/>
    <property type="evidence" value="ECO:0007669"/>
    <property type="project" value="InterPro"/>
</dbReference>
<sequence length="62" mass="6507">MLTQNQNTAPRLLGVNDAALALGVCRRTIYRLIDGGTLRTTKVGRLTKIPAADIDAVVASAA</sequence>
<dbReference type="OrthoDB" id="7365539at2"/>
<dbReference type="Pfam" id="PF12728">
    <property type="entry name" value="HTH_17"/>
    <property type="match status" value="1"/>
</dbReference>
<proteinExistence type="predicted"/>
<dbReference type="EMBL" id="CP009122">
    <property type="protein sequence ID" value="AJA10032.1"/>
    <property type="molecule type" value="Genomic_DNA"/>
</dbReference>
<dbReference type="AlphaFoldDB" id="A0A0A7PQ07"/>
<evidence type="ECO:0000313" key="2">
    <source>
        <dbReference type="EMBL" id="AJA10032.1"/>
    </source>
</evidence>
<reference evidence="2 3" key="1">
    <citation type="journal article" date="2015" name="Int. J. Syst. Evol. Microbiol.">
        <title>Description of Sphingopyxis fribergensis sp. nov. - a soil bacterium with the ability to degrade styrene and phenylacetic acid.</title>
        <authorList>
            <person name="Oelschlagel M."/>
            <person name="Ruckert C."/>
            <person name="Kalinowski J."/>
            <person name="Schmidt G."/>
            <person name="Schlomann M."/>
            <person name="Tischler D."/>
        </authorList>
    </citation>
    <scope>NUCLEOTIDE SEQUENCE [LARGE SCALE GENOMIC DNA]</scope>
    <source>
        <strain evidence="2 3">Kp5.2</strain>
    </source>
</reference>
<gene>
    <name evidence="2" type="ORF">SKP52_15775</name>
</gene>
<evidence type="ECO:0000313" key="3">
    <source>
        <dbReference type="Proteomes" id="UP000030907"/>
    </source>
</evidence>
<dbReference type="HOGENOM" id="CLU_2901899_0_0_5"/>
<dbReference type="InterPro" id="IPR041657">
    <property type="entry name" value="HTH_17"/>
</dbReference>